<dbReference type="EC" id="3.6.1.23" evidence="2"/>
<name>A0AB33XR83_LACRH</name>
<reference evidence="7 8" key="1">
    <citation type="journal article" date="2013" name="Genome Announc.">
        <title>Draft Genome Sequence of Staphylococcus simulans UMC-CNS-990, Isolated from a Case of Chronic Bovine Mastitis.</title>
        <authorList>
            <person name="Calcutt M.J."/>
            <person name="Foecking M.F."/>
            <person name="Hsieh H.Y."/>
            <person name="Perry J."/>
            <person name="Stewart G.C."/>
            <person name="Middleton J.R."/>
        </authorList>
    </citation>
    <scope>NUCLEOTIDE SEQUENCE [LARGE SCALE GENOMIC DNA]</scope>
    <source>
        <strain evidence="7 8">LRHMDP3</strain>
    </source>
</reference>
<dbReference type="Proteomes" id="UP000009352">
    <property type="component" value="Unassembled WGS sequence"/>
</dbReference>
<dbReference type="InterPro" id="IPR036157">
    <property type="entry name" value="dUTPase-like_sf"/>
</dbReference>
<accession>A0AB33XR83</accession>
<keyword evidence="4" id="KW-0546">Nucleotide metabolism</keyword>
<dbReference type="AlphaFoldDB" id="A0AB33XR83"/>
<evidence type="ECO:0000313" key="8">
    <source>
        <dbReference type="Proteomes" id="UP000009352"/>
    </source>
</evidence>
<dbReference type="CDD" id="cd07557">
    <property type="entry name" value="trimeric_dUTPase"/>
    <property type="match status" value="1"/>
</dbReference>
<dbReference type="AntiFam" id="ANF00267">
    <property type="entry name" value="DNA repeat translations related to WP_015765070.1"/>
</dbReference>
<dbReference type="GO" id="GO:0046081">
    <property type="term" value="P:dUTP catabolic process"/>
    <property type="evidence" value="ECO:0007669"/>
    <property type="project" value="InterPro"/>
</dbReference>
<dbReference type="Pfam" id="PF00692">
    <property type="entry name" value="dUTPase"/>
    <property type="match status" value="1"/>
</dbReference>
<feature type="domain" description="dUTPase-like" evidence="6">
    <location>
        <begin position="105"/>
        <end position="189"/>
    </location>
</feature>
<dbReference type="EMBL" id="AMQX01000022">
    <property type="protein sequence ID" value="EKS48710.1"/>
    <property type="molecule type" value="Genomic_DNA"/>
</dbReference>
<sequence length="210" mass="24067">MAKTRPSRPRPLTLRFLSGLVHAHTFLEAIFMKTRGFEIVSKYQDDNLTLPTRQTKQAAGYDFYAREDFLLRSIWRYDFIRLFRLIKNEHPLTNKDFERAKKILKPYLVPTGIKAYMQPNEVLILANRSSSPLKHGLTLPNGIGVIDADYYNNPANEGEIYIQLLNFFPRDVMIKKGDRIGQGIFMPFLLADGDQGGLAQRQSGFGSTDH</sequence>
<evidence type="ECO:0000256" key="2">
    <source>
        <dbReference type="ARBA" id="ARBA00012379"/>
    </source>
</evidence>
<dbReference type="Gene3D" id="2.70.40.10">
    <property type="match status" value="1"/>
</dbReference>
<evidence type="ECO:0000256" key="1">
    <source>
        <dbReference type="ARBA" id="ARBA00006581"/>
    </source>
</evidence>
<evidence type="ECO:0000256" key="4">
    <source>
        <dbReference type="ARBA" id="ARBA00023080"/>
    </source>
</evidence>
<organism evidence="7 8">
    <name type="scientific">Lacticaseibacillus rhamnosus LRHMDP3</name>
    <dbReference type="NCBI Taxonomy" id="1203259"/>
    <lineage>
        <taxon>Bacteria</taxon>
        <taxon>Bacillati</taxon>
        <taxon>Bacillota</taxon>
        <taxon>Bacilli</taxon>
        <taxon>Lactobacillales</taxon>
        <taxon>Lactobacillaceae</taxon>
        <taxon>Lacticaseibacillus</taxon>
    </lineage>
</organism>
<evidence type="ECO:0000313" key="7">
    <source>
        <dbReference type="EMBL" id="EKS48710.1"/>
    </source>
</evidence>
<comment type="catalytic activity">
    <reaction evidence="5">
        <text>dUTP + H2O = dUMP + diphosphate + H(+)</text>
        <dbReference type="Rhea" id="RHEA:10248"/>
        <dbReference type="ChEBI" id="CHEBI:15377"/>
        <dbReference type="ChEBI" id="CHEBI:15378"/>
        <dbReference type="ChEBI" id="CHEBI:33019"/>
        <dbReference type="ChEBI" id="CHEBI:61555"/>
        <dbReference type="ChEBI" id="CHEBI:246422"/>
        <dbReference type="EC" id="3.6.1.23"/>
    </reaction>
</comment>
<dbReference type="GO" id="GO:0004170">
    <property type="term" value="F:dUTP diphosphatase activity"/>
    <property type="evidence" value="ECO:0007669"/>
    <property type="project" value="UniProtKB-EC"/>
</dbReference>
<dbReference type="InterPro" id="IPR033704">
    <property type="entry name" value="dUTPase_trimeric"/>
</dbReference>
<proteinExistence type="inferred from homology"/>
<evidence type="ECO:0000256" key="5">
    <source>
        <dbReference type="ARBA" id="ARBA00047686"/>
    </source>
</evidence>
<dbReference type="InterPro" id="IPR008181">
    <property type="entry name" value="dUTPase"/>
</dbReference>
<dbReference type="PANTHER" id="PTHR11241:SF0">
    <property type="entry name" value="DEOXYURIDINE 5'-TRIPHOSPHATE NUCLEOTIDOHYDROLASE"/>
    <property type="match status" value="1"/>
</dbReference>
<dbReference type="SUPFAM" id="SSF51283">
    <property type="entry name" value="dUTPase-like"/>
    <property type="match status" value="1"/>
</dbReference>
<gene>
    <name evidence="7" type="ORF">LRHMDP3_2707</name>
</gene>
<evidence type="ECO:0000259" key="6">
    <source>
        <dbReference type="Pfam" id="PF00692"/>
    </source>
</evidence>
<dbReference type="InterPro" id="IPR029054">
    <property type="entry name" value="dUTPase-like"/>
</dbReference>
<protein>
    <recommendedName>
        <fullName evidence="2">dUTP diphosphatase</fullName>
        <ecNumber evidence="2">3.6.1.23</ecNumber>
    </recommendedName>
</protein>
<evidence type="ECO:0000256" key="3">
    <source>
        <dbReference type="ARBA" id="ARBA00022801"/>
    </source>
</evidence>
<dbReference type="PANTHER" id="PTHR11241">
    <property type="entry name" value="DEOXYURIDINE 5'-TRIPHOSPHATE NUCLEOTIDOHYDROLASE"/>
    <property type="match status" value="1"/>
</dbReference>
<comment type="caution">
    <text evidence="7">The sequence shown here is derived from an EMBL/GenBank/DDBJ whole genome shotgun (WGS) entry which is preliminary data.</text>
</comment>
<dbReference type="GO" id="GO:0006226">
    <property type="term" value="P:dUMP biosynthetic process"/>
    <property type="evidence" value="ECO:0007669"/>
    <property type="project" value="InterPro"/>
</dbReference>
<dbReference type="GO" id="GO:0000287">
    <property type="term" value="F:magnesium ion binding"/>
    <property type="evidence" value="ECO:0007669"/>
    <property type="project" value="InterPro"/>
</dbReference>
<dbReference type="NCBIfam" id="NF040517">
    <property type="entry name" value="Lacto_Palin_RP2"/>
    <property type="match status" value="1"/>
</dbReference>
<comment type="similarity">
    <text evidence="1">Belongs to the dUTPase family.</text>
</comment>
<keyword evidence="3 7" id="KW-0378">Hydrolase</keyword>